<dbReference type="Proteomes" id="UP000245341">
    <property type="component" value="Unplaced"/>
</dbReference>
<feature type="region of interest" description="Disordered" evidence="1">
    <location>
        <begin position="1"/>
        <end position="61"/>
    </location>
</feature>
<keyword evidence="2" id="KW-1185">Reference proteome</keyword>
<proteinExistence type="predicted"/>
<evidence type="ECO:0000313" key="3">
    <source>
        <dbReference type="RefSeq" id="XP_030896453.1"/>
    </source>
</evidence>
<gene>
    <name evidence="3" type="primary">LOC115944689</name>
</gene>
<name>A0A7F8RU98_LEPWE</name>
<evidence type="ECO:0000313" key="2">
    <source>
        <dbReference type="Proteomes" id="UP000245341"/>
    </source>
</evidence>
<accession>A0A7F8RU98</accession>
<feature type="compositionally biased region" description="Basic and acidic residues" evidence="1">
    <location>
        <begin position="1"/>
        <end position="11"/>
    </location>
</feature>
<evidence type="ECO:0000256" key="1">
    <source>
        <dbReference type="SAM" id="MobiDB-lite"/>
    </source>
</evidence>
<protein>
    <submittedName>
        <fullName evidence="3">LOW QUALITY PROTEIN: uncharacterized protein LOC115944689</fullName>
    </submittedName>
</protein>
<sequence length="251" mass="27036">MSREHQTDKTTTHQNRQSTEQEHSSVGDSPQKSCESDPRVSVSQSLLEEDGPEPLSQHLQASSLDLSHGPLVASEYLPFFRTYGKLLAVEEPAPLREDPEPPSGFFPYYRSKEESFPSLVLPGRSCGGSRDPRTREEALAGCFCSMTVSCGCSAVSASPGTIPGSLHSPPCCPILLVSAGHSHDSRLTVPLSRDAAFRGHGLCASGPMLRYRTPGEELYTSPGPPSSPSGGRSPRGAAQAWCSHSVREWSW</sequence>
<reference evidence="3" key="1">
    <citation type="submission" date="2025-08" db="UniProtKB">
        <authorList>
            <consortium name="RefSeq"/>
        </authorList>
    </citation>
    <scope>IDENTIFICATION</scope>
    <source>
        <tissue evidence="3">Liver</tissue>
    </source>
</reference>
<dbReference type="AlphaFoldDB" id="A0A7F8RU98"/>
<dbReference type="OrthoDB" id="9219412at2759"/>
<organism evidence="2 3">
    <name type="scientific">Leptonychotes weddellii</name>
    <name type="common">Weddell seal</name>
    <name type="synonym">Otaria weddellii</name>
    <dbReference type="NCBI Taxonomy" id="9713"/>
    <lineage>
        <taxon>Eukaryota</taxon>
        <taxon>Metazoa</taxon>
        <taxon>Chordata</taxon>
        <taxon>Craniata</taxon>
        <taxon>Vertebrata</taxon>
        <taxon>Euteleostomi</taxon>
        <taxon>Mammalia</taxon>
        <taxon>Eutheria</taxon>
        <taxon>Laurasiatheria</taxon>
        <taxon>Carnivora</taxon>
        <taxon>Caniformia</taxon>
        <taxon>Pinnipedia</taxon>
        <taxon>Phocidae</taxon>
        <taxon>Monachinae</taxon>
        <taxon>Lobodontini</taxon>
        <taxon>Leptonychotes</taxon>
    </lineage>
</organism>
<dbReference type="GeneID" id="115944689"/>
<dbReference type="RefSeq" id="XP_030896453.1">
    <property type="nucleotide sequence ID" value="XM_031040593.1"/>
</dbReference>
<feature type="region of interest" description="Disordered" evidence="1">
    <location>
        <begin position="214"/>
        <end position="239"/>
    </location>
</feature>
<dbReference type="KEGG" id="lww:115944689"/>